<accession>A0A6A6JRF8</accession>
<feature type="region of interest" description="Disordered" evidence="1">
    <location>
        <begin position="383"/>
        <end position="592"/>
    </location>
</feature>
<keyword evidence="3" id="KW-1185">Reference proteome</keyword>
<name>A0A6A6JRF8_WESOR</name>
<gene>
    <name evidence="2" type="ORF">EI97DRAFT_432383</name>
</gene>
<feature type="compositionally biased region" description="Basic and acidic residues" evidence="1">
    <location>
        <begin position="329"/>
        <end position="348"/>
    </location>
</feature>
<protein>
    <recommendedName>
        <fullName evidence="4">NTF2-like protein</fullName>
    </recommendedName>
</protein>
<dbReference type="OrthoDB" id="1162399at2759"/>
<reference evidence="2" key="1">
    <citation type="journal article" date="2020" name="Stud. Mycol.">
        <title>101 Dothideomycetes genomes: a test case for predicting lifestyles and emergence of pathogens.</title>
        <authorList>
            <person name="Haridas S."/>
            <person name="Albert R."/>
            <person name="Binder M."/>
            <person name="Bloem J."/>
            <person name="Labutti K."/>
            <person name="Salamov A."/>
            <person name="Andreopoulos B."/>
            <person name="Baker S."/>
            <person name="Barry K."/>
            <person name="Bills G."/>
            <person name="Bluhm B."/>
            <person name="Cannon C."/>
            <person name="Castanera R."/>
            <person name="Culley D."/>
            <person name="Daum C."/>
            <person name="Ezra D."/>
            <person name="Gonzalez J."/>
            <person name="Henrissat B."/>
            <person name="Kuo A."/>
            <person name="Liang C."/>
            <person name="Lipzen A."/>
            <person name="Lutzoni F."/>
            <person name="Magnuson J."/>
            <person name="Mondo S."/>
            <person name="Nolan M."/>
            <person name="Ohm R."/>
            <person name="Pangilinan J."/>
            <person name="Park H.-J."/>
            <person name="Ramirez L."/>
            <person name="Alfaro M."/>
            <person name="Sun H."/>
            <person name="Tritt A."/>
            <person name="Yoshinaga Y."/>
            <person name="Zwiers L.-H."/>
            <person name="Turgeon B."/>
            <person name="Goodwin S."/>
            <person name="Spatafora J."/>
            <person name="Crous P."/>
            <person name="Grigoriev I."/>
        </authorList>
    </citation>
    <scope>NUCLEOTIDE SEQUENCE</scope>
    <source>
        <strain evidence="2">CBS 379.55</strain>
    </source>
</reference>
<dbReference type="InterPro" id="IPR032710">
    <property type="entry name" value="NTF2-like_dom_sf"/>
</dbReference>
<feature type="compositionally biased region" description="Basic and acidic residues" evidence="1">
    <location>
        <begin position="472"/>
        <end position="487"/>
    </location>
</feature>
<evidence type="ECO:0000313" key="2">
    <source>
        <dbReference type="EMBL" id="KAF2277519.1"/>
    </source>
</evidence>
<feature type="compositionally biased region" description="Basic and acidic residues" evidence="1">
    <location>
        <begin position="438"/>
        <end position="463"/>
    </location>
</feature>
<feature type="compositionally biased region" description="Low complexity" evidence="1">
    <location>
        <begin position="155"/>
        <end position="177"/>
    </location>
</feature>
<feature type="region of interest" description="Disordered" evidence="1">
    <location>
        <begin position="329"/>
        <end position="353"/>
    </location>
</feature>
<feature type="compositionally biased region" description="Basic and acidic residues" evidence="1">
    <location>
        <begin position="582"/>
        <end position="592"/>
    </location>
</feature>
<dbReference type="SUPFAM" id="SSF54427">
    <property type="entry name" value="NTF2-like"/>
    <property type="match status" value="1"/>
</dbReference>
<proteinExistence type="predicted"/>
<dbReference type="GeneID" id="54551328"/>
<feature type="compositionally biased region" description="Basic and acidic residues" evidence="1">
    <location>
        <begin position="528"/>
        <end position="543"/>
    </location>
</feature>
<dbReference type="Proteomes" id="UP000800097">
    <property type="component" value="Unassembled WGS sequence"/>
</dbReference>
<dbReference type="Gene3D" id="3.10.450.50">
    <property type="match status" value="1"/>
</dbReference>
<sequence>MTLSAIYQAFLARPSSEALVDDASLHYITTLTSINTAAAIVKHYTVQEKLLKKRGDKVLNSIEDASALSLEVETTIEFVAGGGAYLPGLDDNFVADRTVTFPMIHFVKFDKDQKITQIRLHWDQGSLLKQIDVIGARARNWPIRDGKEQAHLIATSAGSAATSGASAGSCRRSTASRGPDDVTITGRPASRSTTSNAMNDPHASLNLFQPRDIENETSNFSQPSAQRAQSAKPRSRNLSELIAGEDPASPSPAEGPVPNTERIPTKAGGGKNYKPNRLFDEEAEPVATPLSVKTNAKKYSHFEFGEGEDARPVETPLSVKTNAKKYNHFEFGHGDEDEPTPRGREPPRPTRTKHMSQWDFEDFVTPEKTKPKVLREAVRHFGWSDDEEEASPVRRPVVHKPRPDANPHFEFKDEDTPEARREAAPSRGRLHNKGLGLYKDHVLHSTSDDEGDDAHQGDVKRPLGDVTTVVKNENRQKDFGSHWEMTDHSPALPKDSSNGNGTAKPIPADRKKVLSSLDSHWGLYDESPEQHQRQKENAPKERGINISGNGMGGRKGTTSNWTLGDDGVDEQQQAAQKKTHTRAAESKSFWDF</sequence>
<dbReference type="EMBL" id="ML986490">
    <property type="protein sequence ID" value="KAF2277519.1"/>
    <property type="molecule type" value="Genomic_DNA"/>
</dbReference>
<dbReference type="RefSeq" id="XP_033655058.1">
    <property type="nucleotide sequence ID" value="XM_033798153.1"/>
</dbReference>
<evidence type="ECO:0000313" key="3">
    <source>
        <dbReference type="Proteomes" id="UP000800097"/>
    </source>
</evidence>
<feature type="region of interest" description="Disordered" evidence="1">
    <location>
        <begin position="155"/>
        <end position="289"/>
    </location>
</feature>
<feature type="compositionally biased region" description="Polar residues" evidence="1">
    <location>
        <begin position="216"/>
        <end position="229"/>
    </location>
</feature>
<dbReference type="AlphaFoldDB" id="A0A6A6JRF8"/>
<feature type="compositionally biased region" description="Basic and acidic residues" evidence="1">
    <location>
        <begin position="401"/>
        <end position="411"/>
    </location>
</feature>
<evidence type="ECO:0008006" key="4">
    <source>
        <dbReference type="Google" id="ProtNLM"/>
    </source>
</evidence>
<evidence type="ECO:0000256" key="1">
    <source>
        <dbReference type="SAM" id="MobiDB-lite"/>
    </source>
</evidence>
<organism evidence="2 3">
    <name type="scientific">Westerdykella ornata</name>
    <dbReference type="NCBI Taxonomy" id="318751"/>
    <lineage>
        <taxon>Eukaryota</taxon>
        <taxon>Fungi</taxon>
        <taxon>Dikarya</taxon>
        <taxon>Ascomycota</taxon>
        <taxon>Pezizomycotina</taxon>
        <taxon>Dothideomycetes</taxon>
        <taxon>Pleosporomycetidae</taxon>
        <taxon>Pleosporales</taxon>
        <taxon>Sporormiaceae</taxon>
        <taxon>Westerdykella</taxon>
    </lineage>
</organism>